<sequence length="784" mass="87764">MTLYMPLFRSCTILRTLTQLHAHLVISGLHKDPQASTKLIESYAQMGSLRSSTQVFETFPKPDAFMWGVLMKCLVWNHYFQEAISLYHKMLHHVTSMNRFIFPSILRACSGYGDLGVGGKVHGRIIKCGFDSDVVIETSLLGLYGELRCLDNARKVFYAMPMRDVVSWSSIISCLVENGEASEGLEMFRWMVSEGVESDSVTMLGVAEACGELALLRVARSVHGHVVRRGIKSDGALENSLISMYSKCGDLQSVERIFRTVTHWHTASWTAMISSYNQAGYFSEALEAFVEMQESKVEPNSVTLMSVLRSCIRLDLHKEGRSVHCFAIRNVLDPDLDFLGLALFELYSEIGGLSYCQKLLNTIGERNVVSWNTIISGYCQKGLLREALLIFVQMQTQGLLPDSFSMSSALSACGKVGLVELGHQIHGHIIKRGYLDEFVLNSLIDMYSKCGFVHSAYMIFDKIQHLGVITWNSMISGFSQNGDPVMAISLFDKMFLNCLEINQVAILSVIQACSELGYLEKGKWVHHKLITYGVGKDLYIDTALTDMYAKCGDLRSAQVVFDMMEERSVVSWSVMIAGYGMHGKINAAISIFTQMLDTGMQPNEITFMNILSACSHAGAVEKGRFYFRSMRDFGIESSAEHFACIVDLLSRAGDLTGAYEIIKSMPFSVDASIWGALLNGCRIHQRMDMIKSIETDLLDISTDDSGYYTLFSNIYAEGGNWDEFGNVRLMMKGIGLRKVPGYSIIELDRQVYRFGAGDTPHPQMKEIYSFLENFQSLTREQGIT</sequence>
<feature type="repeat" description="PPR" evidence="2">
    <location>
        <begin position="265"/>
        <end position="299"/>
    </location>
</feature>
<keyword evidence="4" id="KW-1185">Reference proteome</keyword>
<dbReference type="OrthoDB" id="185373at2759"/>
<reference evidence="3 4" key="1">
    <citation type="journal article" date="2013" name="Nat. Genet.">
        <title>The high-quality draft genome of peach (Prunus persica) identifies unique patterns of genetic diversity, domestication and genome evolution.</title>
        <authorList>
            <consortium name="International Peach Genome Initiative"/>
            <person name="Verde I."/>
            <person name="Abbott A.G."/>
            <person name="Scalabrin S."/>
            <person name="Jung S."/>
            <person name="Shu S."/>
            <person name="Marroni F."/>
            <person name="Zhebentyayeva T."/>
            <person name="Dettori M.T."/>
            <person name="Grimwood J."/>
            <person name="Cattonaro F."/>
            <person name="Zuccolo A."/>
            <person name="Rossini L."/>
            <person name="Jenkins J."/>
            <person name="Vendramin E."/>
            <person name="Meisel L.A."/>
            <person name="Decroocq V."/>
            <person name="Sosinski B."/>
            <person name="Prochnik S."/>
            <person name="Mitros T."/>
            <person name="Policriti A."/>
            <person name="Cipriani G."/>
            <person name="Dondini L."/>
            <person name="Ficklin S."/>
            <person name="Goodstein D.M."/>
            <person name="Xuan P."/>
            <person name="Del Fabbro C."/>
            <person name="Aramini V."/>
            <person name="Copetti D."/>
            <person name="Gonzalez S."/>
            <person name="Horner D.S."/>
            <person name="Falchi R."/>
            <person name="Lucas S."/>
            <person name="Mica E."/>
            <person name="Maldonado J."/>
            <person name="Lazzari B."/>
            <person name="Bielenberg D."/>
            <person name="Pirona R."/>
            <person name="Miculan M."/>
            <person name="Barakat A."/>
            <person name="Testolin R."/>
            <person name="Stella A."/>
            <person name="Tartarini S."/>
            <person name="Tonutti P."/>
            <person name="Arus P."/>
            <person name="Orellana A."/>
            <person name="Wells C."/>
            <person name="Main D."/>
            <person name="Vizzotto G."/>
            <person name="Silva H."/>
            <person name="Salamini F."/>
            <person name="Schmutz J."/>
            <person name="Morgante M."/>
            <person name="Rokhsar D.S."/>
        </authorList>
    </citation>
    <scope>NUCLEOTIDE SEQUENCE [LARGE SCALE GENOMIC DNA]</scope>
    <source>
        <strain evidence="4">cv. Nemared</strain>
    </source>
</reference>
<dbReference type="PANTHER" id="PTHR47926:SF344">
    <property type="entry name" value="OS07G0636900 PROTEIN"/>
    <property type="match status" value="1"/>
</dbReference>
<dbReference type="EMBL" id="CM007651">
    <property type="protein sequence ID" value="ONI30926.1"/>
    <property type="molecule type" value="Genomic_DNA"/>
</dbReference>
<evidence type="ECO:0000313" key="4">
    <source>
        <dbReference type="Proteomes" id="UP000006882"/>
    </source>
</evidence>
<feature type="repeat" description="PPR" evidence="2">
    <location>
        <begin position="164"/>
        <end position="198"/>
    </location>
</feature>
<dbReference type="InterPro" id="IPR046960">
    <property type="entry name" value="PPR_At4g14850-like_plant"/>
</dbReference>
<dbReference type="GO" id="GO:0003723">
    <property type="term" value="F:RNA binding"/>
    <property type="evidence" value="ECO:0007669"/>
    <property type="project" value="InterPro"/>
</dbReference>
<feature type="repeat" description="PPR" evidence="2">
    <location>
        <begin position="467"/>
        <end position="501"/>
    </location>
</feature>
<dbReference type="AlphaFoldDB" id="A0A251R4J9"/>
<dbReference type="PROSITE" id="PS51375">
    <property type="entry name" value="PPR"/>
    <property type="match status" value="6"/>
</dbReference>
<protein>
    <submittedName>
        <fullName evidence="3">Uncharacterized protein</fullName>
    </submittedName>
</protein>
<accession>A0A251R4J9</accession>
<evidence type="ECO:0000313" key="3">
    <source>
        <dbReference type="EMBL" id="ONI30926.1"/>
    </source>
</evidence>
<keyword evidence="1" id="KW-0677">Repeat</keyword>
<dbReference type="FunFam" id="1.25.40.10:FF:000436">
    <property type="entry name" value="Pentatricopeptide repeat-containing protein At5g39350 family"/>
    <property type="match status" value="1"/>
</dbReference>
<dbReference type="SMR" id="A0A251R4J9"/>
<dbReference type="InterPro" id="IPR046848">
    <property type="entry name" value="E_motif"/>
</dbReference>
<dbReference type="Pfam" id="PF20431">
    <property type="entry name" value="E_motif"/>
    <property type="match status" value="1"/>
</dbReference>
<dbReference type="Gramene" id="ONI30926">
    <property type="protein sequence ID" value="ONI30926"/>
    <property type="gene ID" value="PRUPE_1G281900"/>
</dbReference>
<organism evidence="3 4">
    <name type="scientific">Prunus persica</name>
    <name type="common">Peach</name>
    <name type="synonym">Amygdalus persica</name>
    <dbReference type="NCBI Taxonomy" id="3760"/>
    <lineage>
        <taxon>Eukaryota</taxon>
        <taxon>Viridiplantae</taxon>
        <taxon>Streptophyta</taxon>
        <taxon>Embryophyta</taxon>
        <taxon>Tracheophyta</taxon>
        <taxon>Spermatophyta</taxon>
        <taxon>Magnoliopsida</taxon>
        <taxon>eudicotyledons</taxon>
        <taxon>Gunneridae</taxon>
        <taxon>Pentapetalae</taxon>
        <taxon>rosids</taxon>
        <taxon>fabids</taxon>
        <taxon>Rosales</taxon>
        <taxon>Rosaceae</taxon>
        <taxon>Amygdaloideae</taxon>
        <taxon>Amygdaleae</taxon>
        <taxon>Prunus</taxon>
    </lineage>
</organism>
<dbReference type="GO" id="GO:1900865">
    <property type="term" value="P:chloroplast RNA modification"/>
    <property type="evidence" value="ECO:0000318"/>
    <property type="project" value="GO_Central"/>
</dbReference>
<gene>
    <name evidence="3" type="ORF">PRUPE_1G281900</name>
</gene>
<feature type="repeat" description="PPR" evidence="2">
    <location>
        <begin position="603"/>
        <end position="637"/>
    </location>
</feature>
<dbReference type="InterPro" id="IPR011990">
    <property type="entry name" value="TPR-like_helical_dom_sf"/>
</dbReference>
<dbReference type="Proteomes" id="UP000006882">
    <property type="component" value="Chromosome G1"/>
</dbReference>
<dbReference type="PANTHER" id="PTHR47926">
    <property type="entry name" value="PENTATRICOPEPTIDE REPEAT-CONTAINING PROTEIN"/>
    <property type="match status" value="1"/>
</dbReference>
<dbReference type="InterPro" id="IPR002885">
    <property type="entry name" value="PPR_rpt"/>
</dbReference>
<dbReference type="Pfam" id="PF13041">
    <property type="entry name" value="PPR_2"/>
    <property type="match status" value="4"/>
</dbReference>
<name>A0A251R4J9_PRUPE</name>
<feature type="repeat" description="PPR" evidence="2">
    <location>
        <begin position="568"/>
        <end position="602"/>
    </location>
</feature>
<feature type="repeat" description="PPR" evidence="2">
    <location>
        <begin position="367"/>
        <end position="401"/>
    </location>
</feature>
<dbReference type="FunFam" id="1.25.40.10:FF:000344">
    <property type="entry name" value="Pentatricopeptide repeat-containing protein"/>
    <property type="match status" value="1"/>
</dbReference>
<evidence type="ECO:0000256" key="2">
    <source>
        <dbReference type="PROSITE-ProRule" id="PRU00708"/>
    </source>
</evidence>
<proteinExistence type="predicted"/>
<dbReference type="NCBIfam" id="TIGR00756">
    <property type="entry name" value="PPR"/>
    <property type="match status" value="5"/>
</dbReference>
<evidence type="ECO:0000256" key="1">
    <source>
        <dbReference type="ARBA" id="ARBA00022737"/>
    </source>
</evidence>
<dbReference type="FunFam" id="1.25.40.10:FF:000031">
    <property type="entry name" value="Pentatricopeptide repeat-containing protein mitochondrial"/>
    <property type="match status" value="1"/>
</dbReference>
<dbReference type="Gene3D" id="1.25.40.10">
    <property type="entry name" value="Tetratricopeptide repeat domain"/>
    <property type="match status" value="6"/>
</dbReference>
<dbReference type="FunFam" id="1.25.40.10:FF:000090">
    <property type="entry name" value="Pentatricopeptide repeat-containing protein, chloroplastic"/>
    <property type="match status" value="1"/>
</dbReference>
<dbReference type="Pfam" id="PF01535">
    <property type="entry name" value="PPR"/>
    <property type="match status" value="4"/>
</dbReference>
<dbReference type="GO" id="GO:0009507">
    <property type="term" value="C:chloroplast"/>
    <property type="evidence" value="ECO:0000318"/>
    <property type="project" value="GO_Central"/>
</dbReference>